<dbReference type="AlphaFoldDB" id="A0A6G7PZ13"/>
<sequence>MASLSLPHIDFQRLGELLSTQSIISFLKRTDPVVILSSPLYWGPLAAVMLFLLIRRAYATAWLICGALGLWAFIYYVLPRTGGQTDLKSIGLFVAGGVGFLSVLFYLVFVRSD</sequence>
<name>A0A6G7PZ13_9BACT</name>
<dbReference type="Proteomes" id="UP000502179">
    <property type="component" value="Chromosome"/>
</dbReference>
<dbReference type="KEGG" id="tav:G4V39_11080"/>
<evidence type="ECO:0000313" key="2">
    <source>
        <dbReference type="Proteomes" id="UP000502179"/>
    </source>
</evidence>
<organism evidence="1 2">
    <name type="scientific">Thermosulfuriphilus ammonigenes</name>
    <dbReference type="NCBI Taxonomy" id="1936021"/>
    <lineage>
        <taxon>Bacteria</taxon>
        <taxon>Pseudomonadati</taxon>
        <taxon>Thermodesulfobacteriota</taxon>
        <taxon>Thermodesulfobacteria</taxon>
        <taxon>Thermodesulfobacteriales</taxon>
        <taxon>Thermodesulfobacteriaceae</taxon>
        <taxon>Thermosulfuriphilus</taxon>
    </lineage>
</organism>
<proteinExistence type="predicted"/>
<accession>A0A6G7PZ13</accession>
<reference evidence="1 2" key="1">
    <citation type="submission" date="2020-02" db="EMBL/GenBank/DDBJ databases">
        <title>Genome analysis of Thermosulfuriphilus ammonigenes ST65T, an anaerobic thermophilic chemolithoautotrophic bacterium isolated from a deep-sea hydrothermal vent.</title>
        <authorList>
            <person name="Slobodkina G."/>
            <person name="Allioux M."/>
            <person name="Merkel A."/>
            <person name="Alain K."/>
            <person name="Jebbar M."/>
            <person name="Slobodkin A."/>
        </authorList>
    </citation>
    <scope>NUCLEOTIDE SEQUENCE [LARGE SCALE GENOMIC DNA]</scope>
    <source>
        <strain evidence="1 2">ST65</strain>
    </source>
</reference>
<evidence type="ECO:0000313" key="1">
    <source>
        <dbReference type="EMBL" id="QIJ72786.1"/>
    </source>
</evidence>
<protein>
    <submittedName>
        <fullName evidence="1">Uncharacterized protein</fullName>
    </submittedName>
</protein>
<keyword evidence="2" id="KW-1185">Reference proteome</keyword>
<dbReference type="RefSeq" id="WP_166033001.1">
    <property type="nucleotide sequence ID" value="NZ_CP048877.1"/>
</dbReference>
<gene>
    <name evidence="1" type="ORF">G4V39_11080</name>
</gene>
<dbReference type="EMBL" id="CP048877">
    <property type="protein sequence ID" value="QIJ72786.1"/>
    <property type="molecule type" value="Genomic_DNA"/>
</dbReference>